<comment type="similarity">
    <text evidence="7">Belongs to the binding-protein-dependent transport system permease family.</text>
</comment>
<dbReference type="GO" id="GO:0005886">
    <property type="term" value="C:plasma membrane"/>
    <property type="evidence" value="ECO:0007669"/>
    <property type="project" value="UniProtKB-SubCell"/>
</dbReference>
<dbReference type="EMBL" id="LYPA01000024">
    <property type="protein sequence ID" value="OBR68885.1"/>
    <property type="molecule type" value="Genomic_DNA"/>
</dbReference>
<dbReference type="GO" id="GO:0055085">
    <property type="term" value="P:transmembrane transport"/>
    <property type="evidence" value="ECO:0007669"/>
    <property type="project" value="InterPro"/>
</dbReference>
<dbReference type="PANTHER" id="PTHR43227:SF11">
    <property type="entry name" value="BLL4140 PROTEIN"/>
    <property type="match status" value="1"/>
</dbReference>
<name>A0A1A5YU05_9BACL</name>
<feature type="transmembrane region" description="Helical" evidence="7">
    <location>
        <begin position="77"/>
        <end position="98"/>
    </location>
</feature>
<evidence type="ECO:0000313" key="10">
    <source>
        <dbReference type="Proteomes" id="UP000092024"/>
    </source>
</evidence>
<dbReference type="Gene3D" id="1.10.3720.10">
    <property type="entry name" value="MetI-like"/>
    <property type="match status" value="1"/>
</dbReference>
<keyword evidence="6 7" id="KW-0472">Membrane</keyword>
<gene>
    <name evidence="9" type="ORF">A7K91_25715</name>
</gene>
<evidence type="ECO:0000256" key="1">
    <source>
        <dbReference type="ARBA" id="ARBA00004651"/>
    </source>
</evidence>
<feature type="transmembrane region" description="Helical" evidence="7">
    <location>
        <begin position="266"/>
        <end position="290"/>
    </location>
</feature>
<dbReference type="Proteomes" id="UP000092024">
    <property type="component" value="Unassembled WGS sequence"/>
</dbReference>
<dbReference type="InterPro" id="IPR035906">
    <property type="entry name" value="MetI-like_sf"/>
</dbReference>
<evidence type="ECO:0000256" key="3">
    <source>
        <dbReference type="ARBA" id="ARBA00022475"/>
    </source>
</evidence>
<reference evidence="9 10" key="1">
    <citation type="submission" date="2016-05" db="EMBL/GenBank/DDBJ databases">
        <title>Paenibacillus oryzae. sp. nov., isolated from the rice root.</title>
        <authorList>
            <person name="Zhang J."/>
            <person name="Zhang X."/>
        </authorList>
    </citation>
    <scope>NUCLEOTIDE SEQUENCE [LARGE SCALE GENOMIC DNA]</scope>
    <source>
        <strain evidence="9 10">1DrF-4</strain>
    </source>
</reference>
<dbReference type="Pfam" id="PF00528">
    <property type="entry name" value="BPD_transp_1"/>
    <property type="match status" value="1"/>
</dbReference>
<dbReference type="RefSeq" id="WP_068678961.1">
    <property type="nucleotide sequence ID" value="NZ_LYPA01000024.1"/>
</dbReference>
<feature type="transmembrane region" description="Helical" evidence="7">
    <location>
        <begin position="110"/>
        <end position="129"/>
    </location>
</feature>
<dbReference type="CDD" id="cd06261">
    <property type="entry name" value="TM_PBP2"/>
    <property type="match status" value="1"/>
</dbReference>
<accession>A0A1A5YU05</accession>
<keyword evidence="2 7" id="KW-0813">Transport</keyword>
<evidence type="ECO:0000256" key="2">
    <source>
        <dbReference type="ARBA" id="ARBA00022448"/>
    </source>
</evidence>
<feature type="transmembrane region" description="Helical" evidence="7">
    <location>
        <begin position="21"/>
        <end position="40"/>
    </location>
</feature>
<sequence>MRALYINYKRHKMVYWMTLPVILYFVVFHYLPMAGVIMAFQNFSPKTGIFGSEWVGFQNFIDFFNSPNFIRVLKNTLALSLLDLLFGFPAPIILALLLNEIRARLFKRTVQTISYLPYFLSTAIIAGLIHDFTSSTGPITTMIAPLLGKTANLLSLPEMFRTIFVTTNIWQFMGYNSIIYLAALSRVDSEQYEAAKIDGAGHWKQCIHVTIPGISSTIIIMLILNLGQMLNVNFEKVLLLYNSAIYETADVISTYIYRQGILSHNYGYSTAVGLFNSVIGLLLIVSANYVSKKYSETRLF</sequence>
<dbReference type="STRING" id="1844972.A7K91_25715"/>
<dbReference type="InterPro" id="IPR050809">
    <property type="entry name" value="UgpAE/MalFG_permease"/>
</dbReference>
<dbReference type="SUPFAM" id="SSF161098">
    <property type="entry name" value="MetI-like"/>
    <property type="match status" value="1"/>
</dbReference>
<feature type="domain" description="ABC transmembrane type-1" evidence="8">
    <location>
        <begin position="73"/>
        <end position="287"/>
    </location>
</feature>
<evidence type="ECO:0000256" key="7">
    <source>
        <dbReference type="RuleBase" id="RU363032"/>
    </source>
</evidence>
<evidence type="ECO:0000256" key="6">
    <source>
        <dbReference type="ARBA" id="ARBA00023136"/>
    </source>
</evidence>
<feature type="transmembrane region" description="Helical" evidence="7">
    <location>
        <begin position="206"/>
        <end position="226"/>
    </location>
</feature>
<proteinExistence type="inferred from homology"/>
<comment type="subcellular location">
    <subcellularLocation>
        <location evidence="1 7">Cell membrane</location>
        <topology evidence="1 7">Multi-pass membrane protein</topology>
    </subcellularLocation>
</comment>
<keyword evidence="5 7" id="KW-1133">Transmembrane helix</keyword>
<evidence type="ECO:0000313" key="9">
    <source>
        <dbReference type="EMBL" id="OBR68885.1"/>
    </source>
</evidence>
<keyword evidence="3" id="KW-1003">Cell membrane</keyword>
<dbReference type="PROSITE" id="PS50928">
    <property type="entry name" value="ABC_TM1"/>
    <property type="match status" value="1"/>
</dbReference>
<organism evidence="9 10">
    <name type="scientific">Paenibacillus oryzae</name>
    <dbReference type="NCBI Taxonomy" id="1844972"/>
    <lineage>
        <taxon>Bacteria</taxon>
        <taxon>Bacillati</taxon>
        <taxon>Bacillota</taxon>
        <taxon>Bacilli</taxon>
        <taxon>Bacillales</taxon>
        <taxon>Paenibacillaceae</taxon>
        <taxon>Paenibacillus</taxon>
    </lineage>
</organism>
<dbReference type="InterPro" id="IPR000515">
    <property type="entry name" value="MetI-like"/>
</dbReference>
<feature type="transmembrane region" description="Helical" evidence="7">
    <location>
        <begin position="163"/>
        <end position="185"/>
    </location>
</feature>
<keyword evidence="10" id="KW-1185">Reference proteome</keyword>
<protein>
    <submittedName>
        <fullName evidence="9">Sugar ABC transporter permease</fullName>
    </submittedName>
</protein>
<evidence type="ECO:0000256" key="4">
    <source>
        <dbReference type="ARBA" id="ARBA00022692"/>
    </source>
</evidence>
<dbReference type="PANTHER" id="PTHR43227">
    <property type="entry name" value="BLL4140 PROTEIN"/>
    <property type="match status" value="1"/>
</dbReference>
<evidence type="ECO:0000259" key="8">
    <source>
        <dbReference type="PROSITE" id="PS50928"/>
    </source>
</evidence>
<keyword evidence="4 7" id="KW-0812">Transmembrane</keyword>
<dbReference type="OrthoDB" id="9785836at2"/>
<evidence type="ECO:0000256" key="5">
    <source>
        <dbReference type="ARBA" id="ARBA00022989"/>
    </source>
</evidence>
<comment type="caution">
    <text evidence="9">The sequence shown here is derived from an EMBL/GenBank/DDBJ whole genome shotgun (WGS) entry which is preliminary data.</text>
</comment>
<dbReference type="AlphaFoldDB" id="A0A1A5YU05"/>